<dbReference type="GO" id="GO:0019843">
    <property type="term" value="F:rRNA binding"/>
    <property type="evidence" value="ECO:0007669"/>
    <property type="project" value="UniProtKB-UniRule"/>
</dbReference>
<name>A0A1F5P2B9_9BACT</name>
<keyword evidence="5" id="KW-0694">RNA-binding</keyword>
<evidence type="ECO:0000256" key="4">
    <source>
        <dbReference type="ARBA" id="ARBA00035292"/>
    </source>
</evidence>
<dbReference type="GO" id="GO:0006412">
    <property type="term" value="P:translation"/>
    <property type="evidence" value="ECO:0007669"/>
    <property type="project" value="UniProtKB-UniRule"/>
</dbReference>
<dbReference type="InterPro" id="IPR020070">
    <property type="entry name" value="Ribosomal_bL9_N"/>
</dbReference>
<comment type="function">
    <text evidence="5">Binds to the 23S rRNA.</text>
</comment>
<feature type="domain" description="Ribosomal protein L9" evidence="6">
    <location>
        <begin position="1"/>
        <end position="45"/>
    </location>
</feature>
<dbReference type="EMBL" id="MFEN01000028">
    <property type="protein sequence ID" value="OGE84067.1"/>
    <property type="molecule type" value="Genomic_DNA"/>
</dbReference>
<dbReference type="InterPro" id="IPR009027">
    <property type="entry name" value="Ribosomal_bL9/RNase_H1_N"/>
</dbReference>
<evidence type="ECO:0000313" key="7">
    <source>
        <dbReference type="EMBL" id="OGE84067.1"/>
    </source>
</evidence>
<dbReference type="InterPro" id="IPR000244">
    <property type="entry name" value="Ribosomal_bL9"/>
</dbReference>
<keyword evidence="2 5" id="KW-0689">Ribosomal protein</keyword>
<dbReference type="NCBIfam" id="TIGR00158">
    <property type="entry name" value="L9"/>
    <property type="match status" value="1"/>
</dbReference>
<reference evidence="7 8" key="1">
    <citation type="journal article" date="2016" name="Nat. Commun.">
        <title>Thousands of microbial genomes shed light on interconnected biogeochemical processes in an aquifer system.</title>
        <authorList>
            <person name="Anantharaman K."/>
            <person name="Brown C.T."/>
            <person name="Hug L.A."/>
            <person name="Sharon I."/>
            <person name="Castelle C.J."/>
            <person name="Probst A.J."/>
            <person name="Thomas B.C."/>
            <person name="Singh A."/>
            <person name="Wilkins M.J."/>
            <person name="Karaoz U."/>
            <person name="Brodie E.L."/>
            <person name="Williams K.H."/>
            <person name="Hubbard S.S."/>
            <person name="Banfield J.F."/>
        </authorList>
    </citation>
    <scope>NUCLEOTIDE SEQUENCE [LARGE SCALE GENOMIC DNA]</scope>
</reference>
<comment type="caution">
    <text evidence="7">The sequence shown here is derived from an EMBL/GenBank/DDBJ whole genome shotgun (WGS) entry which is preliminary data.</text>
</comment>
<dbReference type="GO" id="GO:1990904">
    <property type="term" value="C:ribonucleoprotein complex"/>
    <property type="evidence" value="ECO:0007669"/>
    <property type="project" value="UniProtKB-KW"/>
</dbReference>
<evidence type="ECO:0000256" key="3">
    <source>
        <dbReference type="ARBA" id="ARBA00023274"/>
    </source>
</evidence>
<protein>
    <recommendedName>
        <fullName evidence="4 5">Large ribosomal subunit protein bL9</fullName>
    </recommendedName>
</protein>
<keyword evidence="5" id="KW-0699">rRNA-binding</keyword>
<proteinExistence type="inferred from homology"/>
<dbReference type="Pfam" id="PF01281">
    <property type="entry name" value="Ribosomal_L9_N"/>
    <property type="match status" value="1"/>
</dbReference>
<evidence type="ECO:0000256" key="1">
    <source>
        <dbReference type="ARBA" id="ARBA00010605"/>
    </source>
</evidence>
<evidence type="ECO:0000259" key="6">
    <source>
        <dbReference type="Pfam" id="PF01281"/>
    </source>
</evidence>
<evidence type="ECO:0000313" key="8">
    <source>
        <dbReference type="Proteomes" id="UP000176339"/>
    </source>
</evidence>
<comment type="similarity">
    <text evidence="1 5">Belongs to the bacterial ribosomal protein bL9 family.</text>
</comment>
<dbReference type="GO" id="GO:0005840">
    <property type="term" value="C:ribosome"/>
    <property type="evidence" value="ECO:0007669"/>
    <property type="project" value="UniProtKB-KW"/>
</dbReference>
<dbReference type="GO" id="GO:0003735">
    <property type="term" value="F:structural constituent of ribosome"/>
    <property type="evidence" value="ECO:0007669"/>
    <property type="project" value="InterPro"/>
</dbReference>
<dbReference type="HAMAP" id="MF_00503">
    <property type="entry name" value="Ribosomal_bL9"/>
    <property type="match status" value="1"/>
</dbReference>
<evidence type="ECO:0000256" key="2">
    <source>
        <dbReference type="ARBA" id="ARBA00022980"/>
    </source>
</evidence>
<dbReference type="Proteomes" id="UP000176339">
    <property type="component" value="Unassembled WGS sequence"/>
</dbReference>
<gene>
    <name evidence="5" type="primary">rplI</name>
    <name evidence="7" type="ORF">A2846_03110</name>
</gene>
<keyword evidence="3 5" id="KW-0687">Ribonucleoprotein</keyword>
<dbReference type="InterPro" id="IPR020594">
    <property type="entry name" value="Ribosomal_bL9_bac/chp"/>
</dbReference>
<accession>A0A1F5P2B9</accession>
<dbReference type="PANTHER" id="PTHR21368">
    <property type="entry name" value="50S RIBOSOMAL PROTEIN L9"/>
    <property type="match status" value="1"/>
</dbReference>
<evidence type="ECO:0000256" key="5">
    <source>
        <dbReference type="HAMAP-Rule" id="MF_00503"/>
    </source>
</evidence>
<dbReference type="SUPFAM" id="SSF55658">
    <property type="entry name" value="L9 N-domain-like"/>
    <property type="match status" value="1"/>
</dbReference>
<dbReference type="AlphaFoldDB" id="A0A1F5P2B9"/>
<dbReference type="InterPro" id="IPR036935">
    <property type="entry name" value="Ribosomal_bL9_N_sf"/>
</dbReference>
<sequence length="149" mass="16586">MKVILTKDVKKLGRVGDVVEVAHGFARNFLLLKNLAKIADRAGLEENTTRLKARELHAHAEKQNIEKLFKSLESQPTEFILPGDADGHLYSGLKESEILARISRGGETPQKGLSLSNYASLKQSGEYTLTLQTPQNKNIKFKILIKCQS</sequence>
<dbReference type="Gene3D" id="3.40.5.10">
    <property type="entry name" value="Ribosomal protein L9, N-terminal domain"/>
    <property type="match status" value="1"/>
</dbReference>
<organism evidence="7 8">
    <name type="scientific">Candidatus Doudnabacteria bacterium RIFCSPHIGHO2_01_FULL_49_9</name>
    <dbReference type="NCBI Taxonomy" id="1817827"/>
    <lineage>
        <taxon>Bacteria</taxon>
        <taxon>Candidatus Doudnaibacteriota</taxon>
    </lineage>
</organism>